<dbReference type="AlphaFoldDB" id="A0A918JMT0"/>
<feature type="transmembrane region" description="Helical" evidence="1">
    <location>
        <begin position="59"/>
        <end position="76"/>
    </location>
</feature>
<accession>A0A918JMT0</accession>
<dbReference type="Pfam" id="PF11143">
    <property type="entry name" value="DUF2919"/>
    <property type="match status" value="1"/>
</dbReference>
<reference evidence="2" key="1">
    <citation type="journal article" date="2014" name="Int. J. Syst. Evol. Microbiol.">
        <title>Complete genome sequence of Corynebacterium casei LMG S-19264T (=DSM 44701T), isolated from a smear-ripened cheese.</title>
        <authorList>
            <consortium name="US DOE Joint Genome Institute (JGI-PGF)"/>
            <person name="Walter F."/>
            <person name="Albersmeier A."/>
            <person name="Kalinowski J."/>
            <person name="Ruckert C."/>
        </authorList>
    </citation>
    <scope>NUCLEOTIDE SEQUENCE</scope>
    <source>
        <strain evidence="2">KCTC 22164</strain>
    </source>
</reference>
<keyword evidence="1" id="KW-0472">Membrane</keyword>
<dbReference type="Proteomes" id="UP000631300">
    <property type="component" value="Unassembled WGS sequence"/>
</dbReference>
<protein>
    <recommendedName>
        <fullName evidence="4">DUF2919 domain-containing protein</fullName>
    </recommendedName>
</protein>
<name>A0A918JMT0_9ALTE</name>
<gene>
    <name evidence="2" type="ORF">GCM10007391_22060</name>
</gene>
<dbReference type="InterPro" id="IPR021318">
    <property type="entry name" value="DUF2919"/>
</dbReference>
<keyword evidence="1" id="KW-1133">Transmembrane helix</keyword>
<keyword evidence="3" id="KW-1185">Reference proteome</keyword>
<keyword evidence="1" id="KW-0812">Transmembrane</keyword>
<dbReference type="RefSeq" id="WP_189406442.1">
    <property type="nucleotide sequence ID" value="NZ_BMXP01000005.1"/>
</dbReference>
<feature type="transmembrane region" description="Helical" evidence="1">
    <location>
        <begin position="88"/>
        <end position="110"/>
    </location>
</feature>
<dbReference type="EMBL" id="BMXP01000005">
    <property type="protein sequence ID" value="GGW87906.1"/>
    <property type="molecule type" value="Genomic_DNA"/>
</dbReference>
<feature type="transmembrane region" description="Helical" evidence="1">
    <location>
        <begin position="122"/>
        <end position="139"/>
    </location>
</feature>
<comment type="caution">
    <text evidence="2">The sequence shown here is derived from an EMBL/GenBank/DDBJ whole genome shotgun (WGS) entry which is preliminary data.</text>
</comment>
<evidence type="ECO:0000313" key="3">
    <source>
        <dbReference type="Proteomes" id="UP000631300"/>
    </source>
</evidence>
<evidence type="ECO:0008006" key="4">
    <source>
        <dbReference type="Google" id="ProtNLM"/>
    </source>
</evidence>
<reference evidence="2" key="2">
    <citation type="submission" date="2020-09" db="EMBL/GenBank/DDBJ databases">
        <authorList>
            <person name="Sun Q."/>
            <person name="Kim S."/>
        </authorList>
    </citation>
    <scope>NUCLEOTIDE SEQUENCE</scope>
    <source>
        <strain evidence="2">KCTC 22164</strain>
    </source>
</reference>
<proteinExistence type="predicted"/>
<feature type="transmembrane region" description="Helical" evidence="1">
    <location>
        <begin position="20"/>
        <end position="39"/>
    </location>
</feature>
<evidence type="ECO:0000256" key="1">
    <source>
        <dbReference type="SAM" id="Phobius"/>
    </source>
</evidence>
<sequence length="159" mass="18293">MLKLPLHCYDEGGRILPPRWLFWLIGLACADWVLLVFSLASRSQTETLLEIFYPDSGMLGVNLLATLPLVAGGVLISQRARLWKRGMIRWVVLVRPLLLTGLLMSVGVALRTEYVMDWAFSAYSSARLALLLAFIYCVFRSRHLRWMTEDWKVPEHTRE</sequence>
<organism evidence="2 3">
    <name type="scientific">Alteromonas halophila</name>
    <dbReference type="NCBI Taxonomy" id="516698"/>
    <lineage>
        <taxon>Bacteria</taxon>
        <taxon>Pseudomonadati</taxon>
        <taxon>Pseudomonadota</taxon>
        <taxon>Gammaproteobacteria</taxon>
        <taxon>Alteromonadales</taxon>
        <taxon>Alteromonadaceae</taxon>
        <taxon>Alteromonas/Salinimonas group</taxon>
        <taxon>Alteromonas</taxon>
    </lineage>
</organism>
<evidence type="ECO:0000313" key="2">
    <source>
        <dbReference type="EMBL" id="GGW87906.1"/>
    </source>
</evidence>